<dbReference type="EMBL" id="QNRH01000004">
    <property type="protein sequence ID" value="RBO94958.1"/>
    <property type="molecule type" value="Genomic_DNA"/>
</dbReference>
<evidence type="ECO:0008006" key="3">
    <source>
        <dbReference type="Google" id="ProtNLM"/>
    </source>
</evidence>
<dbReference type="AlphaFoldDB" id="A0A366E0I5"/>
<sequence>MQQENEAGIRKTGGLIGGAVNRVKLAEKRKTAAYPERGKDLDGIKPGGWIDDGFVDTTGYLPYNCPVRPLGYDGEHFYFIDTMGQVFNTGDGALGVERLQKLFAGHEEWLDWAFPAYDKGGRVTGFKSEMVRRAMFAACRERGAWSSTDMVRGRGAWRDGQGKLILHCGDHMWIDGAIEDTGEYGDHLYVRRPRSMSPWADPVAPEDNPAASVVKILRTWNMDRGDVDAILLLGSIGVAMLGGALDWRPSLFIVGDAGTGKSELTGKFGVLKTILGRMMVSTTNASEAGLYQLVGHDSVPIAIDEMEGDEGQEQAQRVIKMARDAASGSVRIRGGQNHKGVEFQAQSTFFFSGINPPPLPPASLTRLAIIQLLPLKSTSTKAPVLPAAETVGPRLLRVLTDGWDELQYRLDDYSNVLREHGHDSRGQKTFGTFLAVAHTMLGDVGMRELGLPDRDLSQWGEWLAADNLPELEGKAATWEQCLGYILTSVIDGFTGGQRKTVAQELELLRKETQGFSDTKEKLAAIDLGLMGTARQPMLAIPNQSRILARALTGTPFSSGTQGSWNFAFKRGEPTVVKQKIDVGGGRMDNRVTVAGRQVRCTFISLYEFERWQSR</sequence>
<gene>
    <name evidence="1" type="ORF">DFR47_104320</name>
</gene>
<comment type="caution">
    <text evidence="1">The sequence shown here is derived from an EMBL/GenBank/DDBJ whole genome shotgun (WGS) entry which is preliminary data.</text>
</comment>
<protein>
    <recommendedName>
        <fullName evidence="3">DNA primase/helicase</fullName>
    </recommendedName>
</protein>
<evidence type="ECO:0000313" key="1">
    <source>
        <dbReference type="EMBL" id="RBO94958.1"/>
    </source>
</evidence>
<organism evidence="1 2">
    <name type="scientific">Pseudochrobactrum asaccharolyticum</name>
    <dbReference type="NCBI Taxonomy" id="354351"/>
    <lineage>
        <taxon>Bacteria</taxon>
        <taxon>Pseudomonadati</taxon>
        <taxon>Pseudomonadota</taxon>
        <taxon>Alphaproteobacteria</taxon>
        <taxon>Hyphomicrobiales</taxon>
        <taxon>Brucellaceae</taxon>
        <taxon>Pseudochrobactrum</taxon>
    </lineage>
</organism>
<evidence type="ECO:0000313" key="2">
    <source>
        <dbReference type="Proteomes" id="UP000252893"/>
    </source>
</evidence>
<dbReference type="OrthoDB" id="7208869at2"/>
<dbReference type="Proteomes" id="UP000252893">
    <property type="component" value="Unassembled WGS sequence"/>
</dbReference>
<keyword evidence="2" id="KW-1185">Reference proteome</keyword>
<proteinExistence type="predicted"/>
<accession>A0A366E0I5</accession>
<name>A0A366E0I5_9HYPH</name>
<reference evidence="1 2" key="1">
    <citation type="submission" date="2018-06" db="EMBL/GenBank/DDBJ databases">
        <title>Genomic Encyclopedia of Type Strains, Phase IV (KMG-IV): sequencing the most valuable type-strain genomes for metagenomic binning, comparative biology and taxonomic classification.</title>
        <authorList>
            <person name="Goeker M."/>
        </authorList>
    </citation>
    <scope>NUCLEOTIDE SEQUENCE [LARGE SCALE GENOMIC DNA]</scope>
    <source>
        <strain evidence="1 2">DSM 25619</strain>
    </source>
</reference>
<dbReference type="RefSeq" id="WP_113944805.1">
    <property type="nucleotide sequence ID" value="NZ_JBHEEG010000001.1"/>
</dbReference>